<dbReference type="Gene3D" id="2.60.40.10">
    <property type="entry name" value="Immunoglobulins"/>
    <property type="match status" value="2"/>
</dbReference>
<dbReference type="GeneID" id="103261110"/>
<comment type="subcellular location">
    <subcellularLocation>
        <location evidence="1">Membrane</location>
    </subcellularLocation>
</comment>
<reference evidence="9" key="1">
    <citation type="submission" date="2025-08" db="UniProtKB">
        <authorList>
            <consortium name="RefSeq"/>
        </authorList>
    </citation>
    <scope>IDENTIFICATION</scope>
</reference>
<keyword evidence="9" id="KW-0675">Receptor</keyword>
<feature type="region of interest" description="Disordered" evidence="5">
    <location>
        <begin position="265"/>
        <end position="300"/>
    </location>
</feature>
<dbReference type="OrthoDB" id="8955135at2759"/>
<keyword evidence="2" id="KW-0732">Signal</keyword>
<dbReference type="InterPro" id="IPR015631">
    <property type="entry name" value="CD2/SLAM_rcpt"/>
</dbReference>
<sequence length="373" mass="42286">MSSARRVSLTGSGHSEFLAVTAGPNCPGAISHVVGRSEMSLQLQLNNTVTNIYTVFLKKQLPKQLQYSEILVWRNDSNLSSEPLTSDLFKNRLTYTIKNFTLLIKAAQQEDSGCYCLEVTEHSGHLWKTKFNVSVFDPVEKPRLQGQGRGLDRGRCQVSLSCVVSRNDNVTYAWYRGTELIQKAQNLTNLKEEIDANGMYIYACNVSNPISWEQQTLNLTQDCQNAHREFRFWPFLVTIVILVTLLLGALTCFYMWRRKRKQSQTSPKESLTVYEDIKDLKTRNNQEREQNPPGEGSTIYSVIQSQSPVSTSRETSNTLYAFIQPSGKSGSKQKHHSPSFACTIYEEVGNTRSKAQNPTGLSRKELESFYVYS</sequence>
<dbReference type="InterPro" id="IPR007110">
    <property type="entry name" value="Ig-like_dom"/>
</dbReference>
<dbReference type="CTD" id="51744"/>
<dbReference type="InterPro" id="IPR013783">
    <property type="entry name" value="Ig-like_fold"/>
</dbReference>
<dbReference type="Proteomes" id="UP000189704">
    <property type="component" value="Unplaced"/>
</dbReference>
<proteinExistence type="predicted"/>
<dbReference type="SUPFAM" id="SSF48726">
    <property type="entry name" value="Immunoglobulin"/>
    <property type="match status" value="1"/>
</dbReference>
<evidence type="ECO:0000256" key="2">
    <source>
        <dbReference type="ARBA" id="ARBA00022729"/>
    </source>
</evidence>
<keyword evidence="4" id="KW-0325">Glycoprotein</keyword>
<evidence type="ECO:0000256" key="4">
    <source>
        <dbReference type="ARBA" id="ARBA00023180"/>
    </source>
</evidence>
<keyword evidence="6" id="KW-0812">Transmembrane</keyword>
<keyword evidence="6" id="KW-1133">Transmembrane helix</keyword>
<dbReference type="RefSeq" id="XP_008056921.2">
    <property type="nucleotide sequence ID" value="XM_008058730.2"/>
</dbReference>
<evidence type="ECO:0000313" key="8">
    <source>
        <dbReference type="Proteomes" id="UP000189704"/>
    </source>
</evidence>
<dbReference type="InterPro" id="IPR024303">
    <property type="entry name" value="NK_rcpt_2B4_Ig_dom"/>
</dbReference>
<dbReference type="STRING" id="1868482.ENSTSYP00000000040"/>
<evidence type="ECO:0000313" key="9">
    <source>
        <dbReference type="RefSeq" id="XP_008056921.2"/>
    </source>
</evidence>
<dbReference type="PROSITE" id="PS50835">
    <property type="entry name" value="IG_LIKE"/>
    <property type="match status" value="1"/>
</dbReference>
<protein>
    <submittedName>
        <fullName evidence="9">Natural killer cell receptor 2B4</fullName>
    </submittedName>
</protein>
<dbReference type="GO" id="GO:0042288">
    <property type="term" value="F:MHC class I protein binding"/>
    <property type="evidence" value="ECO:0007669"/>
    <property type="project" value="TreeGrafter"/>
</dbReference>
<dbReference type="GO" id="GO:0009897">
    <property type="term" value="C:external side of plasma membrane"/>
    <property type="evidence" value="ECO:0007669"/>
    <property type="project" value="TreeGrafter"/>
</dbReference>
<evidence type="ECO:0000259" key="7">
    <source>
        <dbReference type="PROSITE" id="PS50835"/>
    </source>
</evidence>
<evidence type="ECO:0000256" key="6">
    <source>
        <dbReference type="SAM" id="Phobius"/>
    </source>
</evidence>
<feature type="domain" description="Ig-like" evidence="7">
    <location>
        <begin position="142"/>
        <end position="220"/>
    </location>
</feature>
<organism evidence="8 9">
    <name type="scientific">Carlito syrichta</name>
    <name type="common">Philippine tarsier</name>
    <name type="synonym">Tarsius syrichta</name>
    <dbReference type="NCBI Taxonomy" id="1868482"/>
    <lineage>
        <taxon>Eukaryota</taxon>
        <taxon>Metazoa</taxon>
        <taxon>Chordata</taxon>
        <taxon>Craniata</taxon>
        <taxon>Vertebrata</taxon>
        <taxon>Euteleostomi</taxon>
        <taxon>Mammalia</taxon>
        <taxon>Eutheria</taxon>
        <taxon>Euarchontoglires</taxon>
        <taxon>Primates</taxon>
        <taxon>Haplorrhini</taxon>
        <taxon>Tarsiiformes</taxon>
        <taxon>Tarsiidae</taxon>
        <taxon>Carlito</taxon>
    </lineage>
</organism>
<keyword evidence="3 6" id="KW-0472">Membrane</keyword>
<accession>A0A1U7TTA2</accession>
<dbReference type="InterPro" id="IPR036179">
    <property type="entry name" value="Ig-like_dom_sf"/>
</dbReference>
<dbReference type="GO" id="GO:0002323">
    <property type="term" value="P:natural killer cell activation involved in immune response"/>
    <property type="evidence" value="ECO:0007669"/>
    <property type="project" value="TreeGrafter"/>
</dbReference>
<feature type="compositionally biased region" description="Basic and acidic residues" evidence="5">
    <location>
        <begin position="275"/>
        <end position="290"/>
    </location>
</feature>
<dbReference type="AlphaFoldDB" id="A0A1U7TTA2"/>
<dbReference type="PANTHER" id="PTHR12080">
    <property type="entry name" value="SIGNALING LYMPHOCYTIC ACTIVATION MOLECULE"/>
    <property type="match status" value="1"/>
</dbReference>
<gene>
    <name evidence="9" type="primary">CD244</name>
</gene>
<keyword evidence="8" id="KW-1185">Reference proteome</keyword>
<dbReference type="Pfam" id="PF11465">
    <property type="entry name" value="Receptor_2B4"/>
    <property type="match status" value="1"/>
</dbReference>
<evidence type="ECO:0000256" key="3">
    <source>
        <dbReference type="ARBA" id="ARBA00023136"/>
    </source>
</evidence>
<evidence type="ECO:0000256" key="5">
    <source>
        <dbReference type="SAM" id="MobiDB-lite"/>
    </source>
</evidence>
<name>A0A1U7TTA2_CARSF</name>
<dbReference type="PANTHER" id="PTHR12080:SF56">
    <property type="entry name" value="NATURAL KILLER CELL RECEPTOR 2B4"/>
    <property type="match status" value="1"/>
</dbReference>
<evidence type="ECO:0000256" key="1">
    <source>
        <dbReference type="ARBA" id="ARBA00004370"/>
    </source>
</evidence>
<dbReference type="KEGG" id="csyr:103261110"/>
<feature type="transmembrane region" description="Helical" evidence="6">
    <location>
        <begin position="232"/>
        <end position="256"/>
    </location>
</feature>